<dbReference type="Gene3D" id="3.50.50.60">
    <property type="entry name" value="FAD/NAD(P)-binding domain"/>
    <property type="match status" value="2"/>
</dbReference>
<comment type="caution">
    <text evidence="11">Lacks conserved residue(s) required for the propagation of feature annotation.</text>
</comment>
<dbReference type="SMART" id="SM01228">
    <property type="entry name" value="GIDA_assoc_3"/>
    <property type="match status" value="1"/>
</dbReference>
<dbReference type="Pfam" id="PF21680">
    <property type="entry name" value="GIDA_C_1st"/>
    <property type="match status" value="1"/>
</dbReference>
<dbReference type="NCBIfam" id="TIGR00136">
    <property type="entry name" value="mnmG_gidA"/>
    <property type="match status" value="1"/>
</dbReference>
<keyword evidence="11" id="KW-0963">Cytoplasm</keyword>
<evidence type="ECO:0000259" key="12">
    <source>
        <dbReference type="SMART" id="SM01228"/>
    </source>
</evidence>
<evidence type="ECO:0000256" key="11">
    <source>
        <dbReference type="HAMAP-Rule" id="MF_00129"/>
    </source>
</evidence>
<dbReference type="InterPro" id="IPR002218">
    <property type="entry name" value="MnmG-rel"/>
</dbReference>
<proteinExistence type="inferred from homology"/>
<dbReference type="Gene3D" id="1.10.150.570">
    <property type="entry name" value="GidA associated domain, C-terminal subdomain"/>
    <property type="match status" value="1"/>
</dbReference>
<dbReference type="InterPro" id="IPR044920">
    <property type="entry name" value="MnmG_C_subdom_sf"/>
</dbReference>
<dbReference type="InterPro" id="IPR049312">
    <property type="entry name" value="GIDA_C_N"/>
</dbReference>
<dbReference type="Proteomes" id="UP000077096">
    <property type="component" value="Chromosome"/>
</dbReference>
<dbReference type="InterPro" id="IPR036188">
    <property type="entry name" value="FAD/NAD-bd_sf"/>
</dbReference>
<dbReference type="EMBL" id="CP011393">
    <property type="protein sequence ID" value="ANE41753.1"/>
    <property type="molecule type" value="Genomic_DNA"/>
</dbReference>
<dbReference type="InterPro" id="IPR047001">
    <property type="entry name" value="MnmG_C_subdom"/>
</dbReference>
<dbReference type="SUPFAM" id="SSF51905">
    <property type="entry name" value="FAD/NAD(P)-binding domain"/>
    <property type="match status" value="1"/>
</dbReference>
<name>A0A172T4I3_FERPE</name>
<comment type="similarity">
    <text evidence="3 11">Belongs to the MnmG family.</text>
</comment>
<comment type="subcellular location">
    <subcellularLocation>
        <location evidence="11">Cytoplasm</location>
    </subcellularLocation>
</comment>
<evidence type="ECO:0000256" key="2">
    <source>
        <dbReference type="ARBA" id="ARBA00003717"/>
    </source>
</evidence>
<evidence type="ECO:0000256" key="1">
    <source>
        <dbReference type="ARBA" id="ARBA00001974"/>
    </source>
</evidence>
<evidence type="ECO:0000256" key="7">
    <source>
        <dbReference type="ARBA" id="ARBA00022827"/>
    </source>
</evidence>
<keyword evidence="6 11" id="KW-0819">tRNA processing</keyword>
<evidence type="ECO:0000256" key="8">
    <source>
        <dbReference type="ARBA" id="ARBA00023027"/>
    </source>
</evidence>
<dbReference type="PATRIC" id="fig|93466.3.peg.1511"/>
<keyword evidence="8 11" id="KW-0520">NAD</keyword>
<dbReference type="InterPro" id="IPR040131">
    <property type="entry name" value="MnmG_N"/>
</dbReference>
<dbReference type="GO" id="GO:0050660">
    <property type="term" value="F:flavin adenine dinucleotide binding"/>
    <property type="evidence" value="ECO:0007669"/>
    <property type="project" value="UniProtKB-UniRule"/>
</dbReference>
<dbReference type="PANTHER" id="PTHR11806:SF0">
    <property type="entry name" value="PROTEIN MTO1 HOMOLOG, MITOCHONDRIAL"/>
    <property type="match status" value="1"/>
</dbReference>
<evidence type="ECO:0000256" key="3">
    <source>
        <dbReference type="ARBA" id="ARBA00007653"/>
    </source>
</evidence>
<dbReference type="InterPro" id="IPR026904">
    <property type="entry name" value="MnmG_C"/>
</dbReference>
<dbReference type="Gene3D" id="1.10.10.1800">
    <property type="entry name" value="tRNA uridine 5-carboxymethylaminomethyl modification enzyme MnmG/GidA"/>
    <property type="match status" value="1"/>
</dbReference>
<dbReference type="PRINTS" id="PR00411">
    <property type="entry name" value="PNDRDTASEI"/>
</dbReference>
<feature type="domain" description="tRNA uridine 5-carboxymethylaminomethyl modification enzyme C-terminal subdomain" evidence="12">
    <location>
        <begin position="556"/>
        <end position="626"/>
    </location>
</feature>
<evidence type="ECO:0000256" key="10">
    <source>
        <dbReference type="ARBA" id="ARBA00031800"/>
    </source>
</evidence>
<evidence type="ECO:0000313" key="13">
    <source>
        <dbReference type="EMBL" id="ANE41753.1"/>
    </source>
</evidence>
<evidence type="ECO:0000256" key="9">
    <source>
        <dbReference type="ARBA" id="ARBA00025948"/>
    </source>
</evidence>
<dbReference type="GO" id="GO:0030488">
    <property type="term" value="P:tRNA methylation"/>
    <property type="evidence" value="ECO:0007669"/>
    <property type="project" value="TreeGrafter"/>
</dbReference>
<dbReference type="GO" id="GO:0002098">
    <property type="term" value="P:tRNA wobble uridine modification"/>
    <property type="evidence" value="ECO:0007669"/>
    <property type="project" value="InterPro"/>
</dbReference>
<dbReference type="HAMAP" id="MF_00129">
    <property type="entry name" value="MnmG_GidA"/>
    <property type="match status" value="1"/>
</dbReference>
<dbReference type="AlphaFoldDB" id="A0A172T4I3"/>
<evidence type="ECO:0000313" key="14">
    <source>
        <dbReference type="Proteomes" id="UP000077096"/>
    </source>
</evidence>
<dbReference type="PROSITE" id="PS01281">
    <property type="entry name" value="GIDA_2"/>
    <property type="match status" value="1"/>
</dbReference>
<feature type="binding site" evidence="11">
    <location>
        <begin position="24"/>
        <end position="29"/>
    </location>
    <ligand>
        <name>FAD</name>
        <dbReference type="ChEBI" id="CHEBI:57692"/>
    </ligand>
</feature>
<evidence type="ECO:0000256" key="4">
    <source>
        <dbReference type="ARBA" id="ARBA00020461"/>
    </source>
</evidence>
<evidence type="ECO:0000256" key="5">
    <source>
        <dbReference type="ARBA" id="ARBA00022630"/>
    </source>
</evidence>
<organism evidence="13 14">
    <name type="scientific">Fervidobacterium pennivorans</name>
    <dbReference type="NCBI Taxonomy" id="93466"/>
    <lineage>
        <taxon>Bacteria</taxon>
        <taxon>Thermotogati</taxon>
        <taxon>Thermotogota</taxon>
        <taxon>Thermotogae</taxon>
        <taxon>Thermotogales</taxon>
        <taxon>Fervidobacteriaceae</taxon>
        <taxon>Fervidobacterium</taxon>
    </lineage>
</organism>
<gene>
    <name evidence="11" type="primary">mnmG</name>
    <name evidence="11" type="synonym">gidA</name>
    <name evidence="13" type="ORF">JM64_07135</name>
</gene>
<dbReference type="GO" id="GO:0005829">
    <property type="term" value="C:cytosol"/>
    <property type="evidence" value="ECO:0007669"/>
    <property type="project" value="TreeGrafter"/>
</dbReference>
<accession>A0A172T4I3</accession>
<keyword evidence="7 11" id="KW-0274">FAD</keyword>
<evidence type="ECO:0000256" key="6">
    <source>
        <dbReference type="ARBA" id="ARBA00022694"/>
    </source>
</evidence>
<feature type="binding site" evidence="11">
    <location>
        <begin position="286"/>
        <end position="300"/>
    </location>
    <ligand>
        <name>NAD(+)</name>
        <dbReference type="ChEBI" id="CHEBI:57540"/>
    </ligand>
</feature>
<reference evidence="13 14" key="1">
    <citation type="submission" date="2014-08" db="EMBL/GenBank/DDBJ databases">
        <title>Fervidobacterium pennivorans DYC genome.</title>
        <authorList>
            <person name="Wushke S."/>
        </authorList>
    </citation>
    <scope>NUCLEOTIDE SEQUENCE [LARGE SCALE GENOMIC DNA]</scope>
    <source>
        <strain evidence="13 14">DYC</strain>
    </source>
</reference>
<dbReference type="OrthoDB" id="9815560at2"/>
<keyword evidence="5 11" id="KW-0285">Flavoprotein</keyword>
<dbReference type="InterPro" id="IPR020595">
    <property type="entry name" value="MnmG-rel_CS"/>
</dbReference>
<dbReference type="KEGG" id="fng:JM64_07135"/>
<dbReference type="Pfam" id="PF01134">
    <property type="entry name" value="GIDA"/>
    <property type="match status" value="1"/>
</dbReference>
<dbReference type="PANTHER" id="PTHR11806">
    <property type="entry name" value="GLUCOSE INHIBITED DIVISION PROTEIN A"/>
    <property type="match status" value="1"/>
</dbReference>
<dbReference type="PROSITE" id="PS01280">
    <property type="entry name" value="GIDA_1"/>
    <property type="match status" value="1"/>
</dbReference>
<dbReference type="InterPro" id="IPR004416">
    <property type="entry name" value="MnmG"/>
</dbReference>
<comment type="cofactor">
    <cofactor evidence="1 11">
        <name>FAD</name>
        <dbReference type="ChEBI" id="CHEBI:57692"/>
    </cofactor>
</comment>
<dbReference type="Pfam" id="PF13932">
    <property type="entry name" value="SAM_GIDA_C"/>
    <property type="match status" value="1"/>
</dbReference>
<comment type="subunit">
    <text evidence="9 11">Homodimer. Heterotetramer of two MnmE and two MnmG subunits.</text>
</comment>
<sequence>MKIDYGKYFERPEDDYSFDVIVIGGGHAGIEAALACARLGLKTMLITGNPDNVGWASCNPAIGGSAKGIVVREIDALGGEMAKTTDETMINVRMLNTSKGPAVQALRAQIDKYAYSRTMKRKLENQENLLLRYGIVKELIVENGKVTGVVDSFGIDYRARAVIVTTGTFLRGRIFIGRETMEAGRMGDFSAHGLTESLINLGFKVGRFKTGTPARVLKRSIDFSKMVRQDTDDVPWAFSHFNEPKVLPKDYPCWLTHTLPETHKIIRDYLIFSPLYGEVKLIQAKGPRYCPSIEDKVVKFERESHQVFVEPEGKDTEEYYLNGLSTSLPYAAQIKMLRTIPGLENVVIVRPAYAVEYDYIDPTQLYPTLESKLVENLYFAGQINGTSGYEEAAGQGIIAGINAALKLRGEEQLILKRSESYIGVMIDDLVTKGTDEPYRLLSSRAEYRLLLRHDNAHLRLAKYGYKVGLIPKWFYERVLEIEHEVQKQLERLENVKVPLSAQVNELLVRLGSSPLSEGTRLAKLLRRPEIKYEDIKILDPEPITDREVLTQVEIQLKYEGYIKAMLDQVKVFEEYENLHIGNLKFTEVPNLSTEAREKLEKIRPFSIGQAMRIPGVTPADIMALLTYIRKK</sequence>
<dbReference type="FunFam" id="3.50.50.60:FF:000002">
    <property type="entry name" value="tRNA uridine 5-carboxymethylaminomethyl modification enzyme MnmG"/>
    <property type="match status" value="1"/>
</dbReference>
<dbReference type="FunFam" id="1.10.150.570:FF:000001">
    <property type="entry name" value="tRNA uridine 5-carboxymethylaminomethyl modification enzyme MnmG"/>
    <property type="match status" value="1"/>
</dbReference>
<comment type="function">
    <text evidence="2 11">NAD-binding protein involved in the addition of a carboxymethylaminomethyl (cmnm) group at the wobble position (U34) of certain tRNAs, forming tRNA-cmnm(5)s(2)U34.</text>
</comment>
<protein>
    <recommendedName>
        <fullName evidence="4 11">tRNA uridine 5-carboxymethylaminomethyl modification enzyme MnmG</fullName>
    </recommendedName>
    <alternativeName>
        <fullName evidence="10 11">Glucose-inhibited division protein A</fullName>
    </alternativeName>
</protein>